<name>A0AAU2UZ51_9ACTN</name>
<keyword evidence="1" id="KW-1133">Transmembrane helix</keyword>
<feature type="transmembrane region" description="Helical" evidence="1">
    <location>
        <begin position="6"/>
        <end position="27"/>
    </location>
</feature>
<protein>
    <submittedName>
        <fullName evidence="2">Uncharacterized protein</fullName>
    </submittedName>
</protein>
<feature type="transmembrane region" description="Helical" evidence="1">
    <location>
        <begin position="120"/>
        <end position="141"/>
    </location>
</feature>
<evidence type="ECO:0000313" key="2">
    <source>
        <dbReference type="EMBL" id="WTW60371.1"/>
    </source>
</evidence>
<organism evidence="2">
    <name type="scientific">Streptomyces sp. NBC_00003</name>
    <dbReference type="NCBI Taxonomy" id="2903608"/>
    <lineage>
        <taxon>Bacteria</taxon>
        <taxon>Bacillati</taxon>
        <taxon>Actinomycetota</taxon>
        <taxon>Actinomycetes</taxon>
        <taxon>Kitasatosporales</taxon>
        <taxon>Streptomycetaceae</taxon>
        <taxon>Streptomyces</taxon>
    </lineage>
</organism>
<sequence>MISYDTLFVVANAAVLPALFLLGAKLVHLLASRRIWLSPRGARPGVELTVLSMCVAVAAYVPGLWIGFSTEGSAEACVQALDNPMRDEGPAGELTVVESQFPLSRECRWGDGTRIDLVPLWLNVVIFAALAGVVIGLVLTVSRLVRGRPGNPTNTPSEGEQLK</sequence>
<dbReference type="EMBL" id="CP108318">
    <property type="protein sequence ID" value="WTW60371.1"/>
    <property type="molecule type" value="Genomic_DNA"/>
</dbReference>
<accession>A0AAU2UZ51</accession>
<keyword evidence="1" id="KW-0812">Transmembrane</keyword>
<feature type="transmembrane region" description="Helical" evidence="1">
    <location>
        <begin position="48"/>
        <end position="68"/>
    </location>
</feature>
<gene>
    <name evidence="2" type="ORF">OG549_06810</name>
</gene>
<evidence type="ECO:0000256" key="1">
    <source>
        <dbReference type="SAM" id="Phobius"/>
    </source>
</evidence>
<proteinExistence type="predicted"/>
<keyword evidence="1" id="KW-0472">Membrane</keyword>
<dbReference type="AlphaFoldDB" id="A0AAU2UZ51"/>
<reference evidence="2" key="1">
    <citation type="submission" date="2022-10" db="EMBL/GenBank/DDBJ databases">
        <title>The complete genomes of actinobacterial strains from the NBC collection.</title>
        <authorList>
            <person name="Joergensen T.S."/>
            <person name="Alvarez Arevalo M."/>
            <person name="Sterndorff E.B."/>
            <person name="Faurdal D."/>
            <person name="Vuksanovic O."/>
            <person name="Mourched A.-S."/>
            <person name="Charusanti P."/>
            <person name="Shaw S."/>
            <person name="Blin K."/>
            <person name="Weber T."/>
        </authorList>
    </citation>
    <scope>NUCLEOTIDE SEQUENCE</scope>
    <source>
        <strain evidence="2">NBC_00003</strain>
    </source>
</reference>